<name>V4S6P0_CITCL</name>
<reference evidence="1 2" key="1">
    <citation type="submission" date="2013-10" db="EMBL/GenBank/DDBJ databases">
        <authorList>
            <consortium name="International Citrus Genome Consortium"/>
            <person name="Jenkins J."/>
            <person name="Schmutz J."/>
            <person name="Prochnik S."/>
            <person name="Rokhsar D."/>
            <person name="Gmitter F."/>
            <person name="Ollitrault P."/>
            <person name="Machado M."/>
            <person name="Talon M."/>
            <person name="Wincker P."/>
            <person name="Jaillon O."/>
            <person name="Morgante M."/>
        </authorList>
    </citation>
    <scope>NUCLEOTIDE SEQUENCE</scope>
    <source>
        <strain evidence="2">cv. Clemenules</strain>
    </source>
</reference>
<gene>
    <name evidence="1" type="ORF">CICLE_v10006565mg</name>
</gene>
<proteinExistence type="predicted"/>
<evidence type="ECO:0000313" key="1">
    <source>
        <dbReference type="EMBL" id="ESR34520.1"/>
    </source>
</evidence>
<feature type="non-terminal residue" evidence="1">
    <location>
        <position position="242"/>
    </location>
</feature>
<dbReference type="EMBL" id="KI537036">
    <property type="protein sequence ID" value="ESR34520.1"/>
    <property type="molecule type" value="Genomic_DNA"/>
</dbReference>
<dbReference type="OMA" id="ATITCYM"/>
<dbReference type="Proteomes" id="UP000030687">
    <property type="component" value="Unassembled WGS sequence"/>
</dbReference>
<evidence type="ECO:0000313" key="2">
    <source>
        <dbReference type="Proteomes" id="UP000030687"/>
    </source>
</evidence>
<dbReference type="InParanoid" id="V4S6P0"/>
<protein>
    <submittedName>
        <fullName evidence="1">Uncharacterized protein</fullName>
    </submittedName>
</protein>
<dbReference type="Gramene" id="ESR34520">
    <property type="protein sequence ID" value="ESR34520"/>
    <property type="gene ID" value="CICLE_v10006565mg"/>
</dbReference>
<sequence length="242" mass="28629">MVLISYKDWSKVPSESKEKIWECVKNRLTTKYIKRSKHKPEALKCLPKMYDFIEQEDWEVFVRYRTSKRRAKNIYNHCLSRKGYVGLEDELQQAAGNKKDISRSTLWKTAHKNKKGRHMSEVIREKANEILLISCYYSNEYKAPARIDALCKYARRVLTKVLFIEIYPGIFDNEQVELYLSVDDIVQFCGMEKIGVATITCYMKHLYEVLKDHPLEHIYKFDNPSIFCDETGNNYETRAHAM</sequence>
<dbReference type="KEGG" id="cic:CICLE_v10006565mg"/>
<keyword evidence="2" id="KW-1185">Reference proteome</keyword>
<dbReference type="PANTHER" id="PTHR33018:SF31">
    <property type="entry name" value="TRANSPOSASE, PTTA_EN_SPM, PLANT"/>
    <property type="match status" value="1"/>
</dbReference>
<dbReference type="AlphaFoldDB" id="V4S6P0"/>
<organism evidence="1 2">
    <name type="scientific">Citrus clementina</name>
    <name type="common">Clementine</name>
    <name type="synonym">Citrus deliciosa x Citrus sinensis</name>
    <dbReference type="NCBI Taxonomy" id="85681"/>
    <lineage>
        <taxon>Eukaryota</taxon>
        <taxon>Viridiplantae</taxon>
        <taxon>Streptophyta</taxon>
        <taxon>Embryophyta</taxon>
        <taxon>Tracheophyta</taxon>
        <taxon>Spermatophyta</taxon>
        <taxon>Magnoliopsida</taxon>
        <taxon>eudicotyledons</taxon>
        <taxon>Gunneridae</taxon>
        <taxon>Pentapetalae</taxon>
        <taxon>rosids</taxon>
        <taxon>malvids</taxon>
        <taxon>Sapindales</taxon>
        <taxon>Rutaceae</taxon>
        <taxon>Aurantioideae</taxon>
        <taxon>Citrus</taxon>
    </lineage>
</organism>
<accession>V4S6P0</accession>
<dbReference type="PANTHER" id="PTHR33018">
    <property type="entry name" value="OS10G0338966 PROTEIN-RELATED"/>
    <property type="match status" value="1"/>
</dbReference>